<accession>A0A0A0MAI9</accession>
<gene>
    <name evidence="2" type="ORF">N791_08945</name>
</gene>
<evidence type="ECO:0008006" key="4">
    <source>
        <dbReference type="Google" id="ProtNLM"/>
    </source>
</evidence>
<dbReference type="Gene3D" id="1.20.120.10">
    <property type="entry name" value="Cytochrome c/b562"/>
    <property type="match status" value="1"/>
</dbReference>
<name>A0A0A0MAI9_9GAMM</name>
<organism evidence="2 3">
    <name type="scientific">Lysobacter defluvii IMMIB APB-9 = DSM 18482</name>
    <dbReference type="NCBI Taxonomy" id="1385515"/>
    <lineage>
        <taxon>Bacteria</taxon>
        <taxon>Pseudomonadati</taxon>
        <taxon>Pseudomonadota</taxon>
        <taxon>Gammaproteobacteria</taxon>
        <taxon>Lysobacterales</taxon>
        <taxon>Lysobacteraceae</taxon>
        <taxon>Novilysobacter</taxon>
    </lineage>
</organism>
<keyword evidence="3" id="KW-1185">Reference proteome</keyword>
<dbReference type="Proteomes" id="UP000030003">
    <property type="component" value="Unassembled WGS sequence"/>
</dbReference>
<keyword evidence="1" id="KW-1133">Transmembrane helix</keyword>
<dbReference type="InterPro" id="IPR002321">
    <property type="entry name" value="Cyt_c_II"/>
</dbReference>
<evidence type="ECO:0000256" key="1">
    <source>
        <dbReference type="SAM" id="Phobius"/>
    </source>
</evidence>
<reference evidence="2 3" key="1">
    <citation type="submission" date="2013-08" db="EMBL/GenBank/DDBJ databases">
        <title>Genomic analysis of Lysobacter defluvii.</title>
        <authorList>
            <person name="Wang Q."/>
            <person name="Wang G."/>
        </authorList>
    </citation>
    <scope>NUCLEOTIDE SEQUENCE [LARGE SCALE GENOMIC DNA]</scope>
    <source>
        <strain evidence="2 3">IMMIB APB-9</strain>
    </source>
</reference>
<protein>
    <recommendedName>
        <fullName evidence="4">Cytochrome C</fullName>
    </recommendedName>
</protein>
<keyword evidence="1" id="KW-0472">Membrane</keyword>
<dbReference type="EMBL" id="AVBH01000019">
    <property type="protein sequence ID" value="KGO99374.1"/>
    <property type="molecule type" value="Genomic_DNA"/>
</dbReference>
<dbReference type="AlphaFoldDB" id="A0A0A0MAI9"/>
<dbReference type="GO" id="GO:0009055">
    <property type="term" value="F:electron transfer activity"/>
    <property type="evidence" value="ECO:0007669"/>
    <property type="project" value="InterPro"/>
</dbReference>
<proteinExistence type="predicted"/>
<dbReference type="SUPFAM" id="SSF47175">
    <property type="entry name" value="Cytochromes"/>
    <property type="match status" value="1"/>
</dbReference>
<keyword evidence="1" id="KW-0812">Transmembrane</keyword>
<dbReference type="eggNOG" id="COG3909">
    <property type="taxonomic scope" value="Bacteria"/>
</dbReference>
<evidence type="ECO:0000313" key="3">
    <source>
        <dbReference type="Proteomes" id="UP000030003"/>
    </source>
</evidence>
<dbReference type="GO" id="GO:0005506">
    <property type="term" value="F:iron ion binding"/>
    <property type="evidence" value="ECO:0007669"/>
    <property type="project" value="InterPro"/>
</dbReference>
<dbReference type="GO" id="GO:0022900">
    <property type="term" value="P:electron transport chain"/>
    <property type="evidence" value="ECO:0007669"/>
    <property type="project" value="InterPro"/>
</dbReference>
<dbReference type="GO" id="GO:0020037">
    <property type="term" value="F:heme binding"/>
    <property type="evidence" value="ECO:0007669"/>
    <property type="project" value="InterPro"/>
</dbReference>
<dbReference type="RefSeq" id="WP_027069555.1">
    <property type="nucleotide sequence ID" value="NZ_AUHT01000006.1"/>
</dbReference>
<feature type="transmembrane region" description="Helical" evidence="1">
    <location>
        <begin position="20"/>
        <end position="42"/>
    </location>
</feature>
<sequence length="153" mass="16383">MADPQSTGTPPAKPNTNARYLFLLLIGLVLGIVGTVMTLQAIDSGKTWRDRYPMATMHLLQAHSAQMAGKLKGNRCEVTDSLPHLQALRTLANDLEPAFPGLADDSRFADHAAGMRARLDQALANPPAGCEALKEAASSVGESCRACHLDFRT</sequence>
<evidence type="ECO:0000313" key="2">
    <source>
        <dbReference type="EMBL" id="KGO99374.1"/>
    </source>
</evidence>
<dbReference type="STRING" id="1385515.GCA_000423325_01131"/>
<dbReference type="InterPro" id="IPR010980">
    <property type="entry name" value="Cyt_c/b562"/>
</dbReference>
<dbReference type="OrthoDB" id="5984407at2"/>
<comment type="caution">
    <text evidence="2">The sequence shown here is derived from an EMBL/GenBank/DDBJ whole genome shotgun (WGS) entry which is preliminary data.</text>
</comment>
<dbReference type="PROSITE" id="PS51009">
    <property type="entry name" value="CYTCII"/>
    <property type="match status" value="1"/>
</dbReference>